<sequence length="176" mass="20336">MNKSTLDAEKQHLADLLEAIQRCVYFLDASSRKLKWPLASGWLETEKKSVELFEILAAVNERFAKLQDTLAAAMRHACLLSGEPADRFLKVLSFYEKVGVIESIETWQLCRTVRNLAAHDYEIDYAEITEHFNALRSFTPELYKVAGRFLEYCRESLKIEPKLNDFSAEFDSIFNM</sequence>
<evidence type="ECO:0000313" key="2">
    <source>
        <dbReference type="Proteomes" id="UP000078090"/>
    </source>
</evidence>
<dbReference type="RefSeq" id="WP_064007663.1">
    <property type="nucleotide sequence ID" value="NZ_LUUG01000052.1"/>
</dbReference>
<dbReference type="Proteomes" id="UP000078090">
    <property type="component" value="Unassembled WGS sequence"/>
</dbReference>
<protein>
    <recommendedName>
        <fullName evidence="3">DUF86 domain-containing protein</fullName>
    </recommendedName>
</protein>
<reference evidence="1 2" key="1">
    <citation type="submission" date="2016-03" db="EMBL/GenBank/DDBJ databases">
        <authorList>
            <person name="Ploux O."/>
        </authorList>
    </citation>
    <scope>NUCLEOTIDE SEQUENCE [LARGE SCALE GENOMIC DNA]</scope>
    <source>
        <strain evidence="1 2">R-45363</strain>
    </source>
</reference>
<organism evidence="1 2">
    <name type="scientific">Methylomonas methanica</name>
    <dbReference type="NCBI Taxonomy" id="421"/>
    <lineage>
        <taxon>Bacteria</taxon>
        <taxon>Pseudomonadati</taxon>
        <taxon>Pseudomonadota</taxon>
        <taxon>Gammaproteobacteria</taxon>
        <taxon>Methylococcales</taxon>
        <taxon>Methylococcaceae</taxon>
        <taxon>Methylomonas</taxon>
    </lineage>
</organism>
<evidence type="ECO:0008006" key="3">
    <source>
        <dbReference type="Google" id="ProtNLM"/>
    </source>
</evidence>
<accession>A0A177MQF1</accession>
<dbReference type="EMBL" id="LUUG01000052">
    <property type="protein sequence ID" value="OAI07089.1"/>
    <property type="molecule type" value="Genomic_DNA"/>
</dbReference>
<name>A0A177MQF1_METMH</name>
<dbReference type="OrthoDB" id="6157376at2"/>
<gene>
    <name evidence="1" type="ORF">A1332_09440</name>
</gene>
<dbReference type="SUPFAM" id="SSF81593">
    <property type="entry name" value="Nucleotidyltransferase substrate binding subunit/domain"/>
    <property type="match status" value="1"/>
</dbReference>
<proteinExistence type="predicted"/>
<dbReference type="Gene3D" id="1.20.120.330">
    <property type="entry name" value="Nucleotidyltransferases domain 2"/>
    <property type="match status" value="1"/>
</dbReference>
<dbReference type="AlphaFoldDB" id="A0A177MQF1"/>
<comment type="caution">
    <text evidence="1">The sequence shown here is derived from an EMBL/GenBank/DDBJ whole genome shotgun (WGS) entry which is preliminary data.</text>
</comment>
<evidence type="ECO:0000313" key="1">
    <source>
        <dbReference type="EMBL" id="OAI07089.1"/>
    </source>
</evidence>